<name>A0A0D8ZVN6_9CYAN</name>
<comment type="caution">
    <text evidence="1">The sequence shown here is derived from an EMBL/GenBank/DDBJ whole genome shotgun (WGS) entry which is preliminary data.</text>
</comment>
<dbReference type="PATRIC" id="fig|1618023.3.peg.794"/>
<dbReference type="STRING" id="1618023.UH38_04615"/>
<sequence length="166" mass="18797">MPPKFANTAAWQQAELIMQPAFIRILDRIRKQLDASNWKGTYENVLIWQPGTTEETKAIVENLVLQLESAPPKQADEIEQALMKLPTPTPGYQLNLQREGMETVKVDLWELCYQVCFLGYSALLAESPNYTVEIDTNLIDETGDVDWQLLDEKAAALVDRIFANLG</sequence>
<accession>A0A0D8ZVN6</accession>
<dbReference type="EMBL" id="JYON01000003">
    <property type="protein sequence ID" value="KJH72838.1"/>
    <property type="molecule type" value="Genomic_DNA"/>
</dbReference>
<gene>
    <name evidence="1" type="ORF">UH38_04615</name>
</gene>
<evidence type="ECO:0000313" key="2">
    <source>
        <dbReference type="Proteomes" id="UP000032452"/>
    </source>
</evidence>
<protein>
    <submittedName>
        <fullName evidence="1">Uncharacterized protein</fullName>
    </submittedName>
</protein>
<proteinExistence type="predicted"/>
<reference evidence="1 2" key="1">
    <citation type="submission" date="2015-02" db="EMBL/GenBank/DDBJ databases">
        <title>Draft genome of a novel marine cyanobacterium (Chroococcales) isolated from South Atlantic Ocean.</title>
        <authorList>
            <person name="Rigonato J."/>
            <person name="Alvarenga D.O."/>
            <person name="Branco L.H."/>
            <person name="Varani A.M."/>
            <person name="Brandini F.P."/>
            <person name="Fiore M.F."/>
        </authorList>
    </citation>
    <scope>NUCLEOTIDE SEQUENCE [LARGE SCALE GENOMIC DNA]</scope>
    <source>
        <strain evidence="1 2">CENA595</strain>
    </source>
</reference>
<dbReference type="Proteomes" id="UP000032452">
    <property type="component" value="Unassembled WGS sequence"/>
</dbReference>
<dbReference type="AlphaFoldDB" id="A0A0D8ZVN6"/>
<dbReference type="RefSeq" id="WP_045053453.1">
    <property type="nucleotide sequence ID" value="NZ_CAWMDP010000011.1"/>
</dbReference>
<dbReference type="OrthoDB" id="461689at2"/>
<organism evidence="1 2">
    <name type="scientific">Aliterella atlantica CENA595</name>
    <dbReference type="NCBI Taxonomy" id="1618023"/>
    <lineage>
        <taxon>Bacteria</taxon>
        <taxon>Bacillati</taxon>
        <taxon>Cyanobacteriota</taxon>
        <taxon>Cyanophyceae</taxon>
        <taxon>Chroococcidiopsidales</taxon>
        <taxon>Aliterellaceae</taxon>
        <taxon>Aliterella</taxon>
    </lineage>
</organism>
<keyword evidence="2" id="KW-1185">Reference proteome</keyword>
<evidence type="ECO:0000313" key="1">
    <source>
        <dbReference type="EMBL" id="KJH72838.1"/>
    </source>
</evidence>